<dbReference type="Proteomes" id="UP000182894">
    <property type="component" value="Unassembled WGS sequence"/>
</dbReference>
<keyword evidence="1" id="KW-0472">Membrane</keyword>
<reference evidence="3" key="1">
    <citation type="submission" date="2016-10" db="EMBL/GenBank/DDBJ databases">
        <authorList>
            <person name="Varghese N."/>
            <person name="Submissions S."/>
        </authorList>
    </citation>
    <scope>NUCLEOTIDE SEQUENCE [LARGE SCALE GENOMIC DNA]</scope>
    <source>
        <strain evidence="3">ATCC 700689</strain>
    </source>
</reference>
<feature type="transmembrane region" description="Helical" evidence="1">
    <location>
        <begin position="31"/>
        <end position="49"/>
    </location>
</feature>
<sequence>MRWLKFKLSMLVLLCALPVYGVVSIGLHGGSGLPMAIYPLMSVITFALYGHDKRQARTQGQRTPEKLLHAAEILGGWPGALVAQQVFRHKTRKVSYQSVFWLIVLVHELFWIDRVLLGGNFLSRHFF</sequence>
<gene>
    <name evidence="2" type="ORF">SAMN05216605_115148</name>
</gene>
<keyword evidence="1" id="KW-0812">Transmembrane</keyword>
<evidence type="ECO:0000313" key="2">
    <source>
        <dbReference type="EMBL" id="SDI65557.1"/>
    </source>
</evidence>
<feature type="transmembrane region" description="Helical" evidence="1">
    <location>
        <begin position="94"/>
        <end position="112"/>
    </location>
</feature>
<protein>
    <submittedName>
        <fullName evidence="2">Uncharacterized membrane protein YsdA, DUF1294 family</fullName>
    </submittedName>
</protein>
<evidence type="ECO:0000313" key="3">
    <source>
        <dbReference type="Proteomes" id="UP000182894"/>
    </source>
</evidence>
<keyword evidence="1" id="KW-1133">Transmembrane helix</keyword>
<accession>A0A1G8MCG2</accession>
<proteinExistence type="predicted"/>
<dbReference type="EMBL" id="FNCO01000015">
    <property type="protein sequence ID" value="SDI65557.1"/>
    <property type="molecule type" value="Genomic_DNA"/>
</dbReference>
<keyword evidence="3" id="KW-1185">Reference proteome</keyword>
<evidence type="ECO:0000256" key="1">
    <source>
        <dbReference type="SAM" id="Phobius"/>
    </source>
</evidence>
<dbReference type="AlphaFoldDB" id="A0A1G8MCG2"/>
<dbReference type="STRING" id="89065.SAMN05216605_115148"/>
<dbReference type="Pfam" id="PF06961">
    <property type="entry name" value="DUF1294"/>
    <property type="match status" value="1"/>
</dbReference>
<name>A0A1G8MCG2_9PSED</name>
<dbReference type="OrthoDB" id="72963at2"/>
<organism evidence="2 3">
    <name type="scientific">Pseudomonas abietaniphila</name>
    <dbReference type="NCBI Taxonomy" id="89065"/>
    <lineage>
        <taxon>Bacteria</taxon>
        <taxon>Pseudomonadati</taxon>
        <taxon>Pseudomonadota</taxon>
        <taxon>Gammaproteobacteria</taxon>
        <taxon>Pseudomonadales</taxon>
        <taxon>Pseudomonadaceae</taxon>
        <taxon>Pseudomonas</taxon>
    </lineage>
</organism>
<dbReference type="InterPro" id="IPR010718">
    <property type="entry name" value="DUF1294"/>
</dbReference>